<dbReference type="PANTHER" id="PTHR15031:SF4">
    <property type="entry name" value="CARTILAGE INTERMEDIATE LAYER PROTEIN 1"/>
    <property type="match status" value="1"/>
</dbReference>
<feature type="transmembrane region" description="Helical" evidence="5">
    <location>
        <begin position="20"/>
        <end position="38"/>
    </location>
</feature>
<feature type="domain" description="WxxW" evidence="6">
    <location>
        <begin position="71"/>
        <end position="145"/>
    </location>
</feature>
<dbReference type="AlphaFoldDB" id="A0A3Q1GSN4"/>
<keyword evidence="5" id="KW-1133">Transmembrane helix</keyword>
<feature type="domain" description="WxxW" evidence="6">
    <location>
        <begin position="155"/>
        <end position="237"/>
    </location>
</feature>
<evidence type="ECO:0000256" key="5">
    <source>
        <dbReference type="SAM" id="Phobius"/>
    </source>
</evidence>
<evidence type="ECO:0000256" key="1">
    <source>
        <dbReference type="ARBA" id="ARBA00004613"/>
    </source>
</evidence>
<dbReference type="InterPro" id="IPR039675">
    <property type="entry name" value="CILP1/CILP2"/>
</dbReference>
<dbReference type="InterPro" id="IPR025155">
    <property type="entry name" value="WxxW_domain"/>
</dbReference>
<dbReference type="GeneTree" id="ENSGT00390000008152"/>
<dbReference type="Proteomes" id="UP000257200">
    <property type="component" value="Unplaced"/>
</dbReference>
<protein>
    <submittedName>
        <fullName evidence="7">Si:dkey-205h13.2</fullName>
    </submittedName>
</protein>
<dbReference type="Ensembl" id="ENSAPOT00000028313.1">
    <property type="protein sequence ID" value="ENSAPOP00000033428.1"/>
    <property type="gene ID" value="ENSAPOG00000022018.1"/>
</dbReference>
<evidence type="ECO:0000256" key="3">
    <source>
        <dbReference type="ARBA" id="ARBA00022729"/>
    </source>
</evidence>
<keyword evidence="2" id="KW-0964">Secreted</keyword>
<evidence type="ECO:0000313" key="8">
    <source>
        <dbReference type="Proteomes" id="UP000257200"/>
    </source>
</evidence>
<evidence type="ECO:0000256" key="4">
    <source>
        <dbReference type="ARBA" id="ARBA00023180"/>
    </source>
</evidence>
<dbReference type="PANTHER" id="PTHR15031">
    <property type="entry name" value="CARTILAGE INTERMEDIATE LAYER PROTEIN CLIP"/>
    <property type="match status" value="1"/>
</dbReference>
<keyword evidence="3" id="KW-0732">Signal</keyword>
<organism evidence="7 8">
    <name type="scientific">Acanthochromis polyacanthus</name>
    <name type="common">spiny chromis</name>
    <dbReference type="NCBI Taxonomy" id="80966"/>
    <lineage>
        <taxon>Eukaryota</taxon>
        <taxon>Metazoa</taxon>
        <taxon>Chordata</taxon>
        <taxon>Craniata</taxon>
        <taxon>Vertebrata</taxon>
        <taxon>Euteleostomi</taxon>
        <taxon>Actinopterygii</taxon>
        <taxon>Neopterygii</taxon>
        <taxon>Teleostei</taxon>
        <taxon>Neoteleostei</taxon>
        <taxon>Acanthomorphata</taxon>
        <taxon>Ovalentaria</taxon>
        <taxon>Pomacentridae</taxon>
        <taxon>Acanthochromis</taxon>
    </lineage>
</organism>
<dbReference type="InParanoid" id="A0A3Q1GSN4"/>
<sequence length="261" mass="29909">MDSQISWQVSLHCPHRKCVTGLFFLSSVSLGAFILFHLPSNHRVMKFLLSLVFTYHHRLLNQRVERFACKTAWFDEGNVSREGDSELLTDLRRKHQMRICSDPVDIEAQTVSGIKVQYSASEGLLCLNSEQKSKQCDDFKVKFTCTGQFCSECRTDWFDHDDPTLNGDYEVLSDLLSIYPRQICPQPIAIEVQTIYGEPASNTSDNFLNYDATYGFACVNAAQGRRSCGDYKVRFTCPKEFCQGKCLYFSLRYQRHAGLIK</sequence>
<reference evidence="7" key="2">
    <citation type="submission" date="2025-09" db="UniProtKB">
        <authorList>
            <consortium name="Ensembl"/>
        </authorList>
    </citation>
    <scope>IDENTIFICATION</scope>
</reference>
<keyword evidence="4" id="KW-0325">Glycoprotein</keyword>
<keyword evidence="5" id="KW-0472">Membrane</keyword>
<proteinExistence type="predicted"/>
<keyword evidence="8" id="KW-1185">Reference proteome</keyword>
<dbReference type="Pfam" id="PF13330">
    <property type="entry name" value="Mucin2_WxxW"/>
    <property type="match status" value="2"/>
</dbReference>
<name>A0A3Q1GSN4_9TELE</name>
<evidence type="ECO:0000313" key="7">
    <source>
        <dbReference type="Ensembl" id="ENSAPOP00000033428.1"/>
    </source>
</evidence>
<evidence type="ECO:0000256" key="2">
    <source>
        <dbReference type="ARBA" id="ARBA00022525"/>
    </source>
</evidence>
<comment type="subcellular location">
    <subcellularLocation>
        <location evidence="1">Secreted</location>
    </subcellularLocation>
</comment>
<evidence type="ECO:0000259" key="6">
    <source>
        <dbReference type="Pfam" id="PF13330"/>
    </source>
</evidence>
<keyword evidence="5" id="KW-0812">Transmembrane</keyword>
<dbReference type="STRING" id="80966.ENSAPOP00000033428"/>
<dbReference type="GO" id="GO:0005576">
    <property type="term" value="C:extracellular region"/>
    <property type="evidence" value="ECO:0007669"/>
    <property type="project" value="UniProtKB-SubCell"/>
</dbReference>
<accession>A0A3Q1GSN4</accession>
<reference evidence="7" key="1">
    <citation type="submission" date="2025-08" db="UniProtKB">
        <authorList>
            <consortium name="Ensembl"/>
        </authorList>
    </citation>
    <scope>IDENTIFICATION</scope>
</reference>